<feature type="region of interest" description="Disordered" evidence="1">
    <location>
        <begin position="24"/>
        <end position="65"/>
    </location>
</feature>
<feature type="signal peptide" evidence="2">
    <location>
        <begin position="1"/>
        <end position="23"/>
    </location>
</feature>
<keyword evidence="4" id="KW-1185">Reference proteome</keyword>
<protein>
    <recommendedName>
        <fullName evidence="5">Lipoprotein</fullName>
    </recommendedName>
</protein>
<gene>
    <name evidence="3" type="ORF">NDR86_33340</name>
</gene>
<evidence type="ECO:0000313" key="4">
    <source>
        <dbReference type="Proteomes" id="UP001139157"/>
    </source>
</evidence>
<dbReference type="RefSeq" id="WP_251917891.1">
    <property type="nucleotide sequence ID" value="NZ_JAMRXG010000021.1"/>
</dbReference>
<dbReference type="EMBL" id="JAMRXG010000021">
    <property type="protein sequence ID" value="MCM6778385.1"/>
    <property type="molecule type" value="Genomic_DNA"/>
</dbReference>
<organism evidence="3 4">
    <name type="scientific">Nocardia pulmonis</name>
    <dbReference type="NCBI Taxonomy" id="2951408"/>
    <lineage>
        <taxon>Bacteria</taxon>
        <taxon>Bacillati</taxon>
        <taxon>Actinomycetota</taxon>
        <taxon>Actinomycetes</taxon>
        <taxon>Mycobacteriales</taxon>
        <taxon>Nocardiaceae</taxon>
        <taxon>Nocardia</taxon>
    </lineage>
</organism>
<evidence type="ECO:0000256" key="2">
    <source>
        <dbReference type="SAM" id="SignalP"/>
    </source>
</evidence>
<dbReference type="PROSITE" id="PS51257">
    <property type="entry name" value="PROKAR_LIPOPROTEIN"/>
    <property type="match status" value="1"/>
</dbReference>
<evidence type="ECO:0008006" key="5">
    <source>
        <dbReference type="Google" id="ProtNLM"/>
    </source>
</evidence>
<reference evidence="3" key="1">
    <citation type="submission" date="2022-06" db="EMBL/GenBank/DDBJ databases">
        <title>Novel species in genus nocardia.</title>
        <authorList>
            <person name="Li F."/>
        </authorList>
    </citation>
    <scope>NUCLEOTIDE SEQUENCE</scope>
    <source>
        <strain evidence="3">CDC141</strain>
    </source>
</reference>
<name>A0A9X2EDL5_9NOCA</name>
<feature type="compositionally biased region" description="Pro residues" evidence="1">
    <location>
        <begin position="45"/>
        <end position="61"/>
    </location>
</feature>
<comment type="caution">
    <text evidence="3">The sequence shown here is derived from an EMBL/GenBank/DDBJ whole genome shotgun (WGS) entry which is preliminary data.</text>
</comment>
<proteinExistence type="predicted"/>
<dbReference type="Proteomes" id="UP001139157">
    <property type="component" value="Unassembled WGS sequence"/>
</dbReference>
<keyword evidence="2" id="KW-0732">Signal</keyword>
<feature type="chain" id="PRO_5040853041" description="Lipoprotein" evidence="2">
    <location>
        <begin position="24"/>
        <end position="204"/>
    </location>
</feature>
<sequence>MRTVPWVMAAVLLLAPAFGAACATEPEVGSGSPTTSVGLPSSSVAPPPTLPPAISAPPPAPSTGEERAVAVLGPLGYQGINLGMTDIQARGHTVISAVEPADDPGACRAFSARAGWGGYFNERKVVSIHTMNPRTPEGIYVGSTLTQVRAAYPDLRLGVDWSSAAVPGHPAHRYGFKGINASSGPDAKVTELLLFFADRNICHN</sequence>
<dbReference type="AlphaFoldDB" id="A0A9X2EDL5"/>
<evidence type="ECO:0000313" key="3">
    <source>
        <dbReference type="EMBL" id="MCM6778385.1"/>
    </source>
</evidence>
<accession>A0A9X2EDL5</accession>
<evidence type="ECO:0000256" key="1">
    <source>
        <dbReference type="SAM" id="MobiDB-lite"/>
    </source>
</evidence>